<evidence type="ECO:0000313" key="3">
    <source>
        <dbReference type="Proteomes" id="UP001651690"/>
    </source>
</evidence>
<dbReference type="GO" id="GO:0016787">
    <property type="term" value="F:hydrolase activity"/>
    <property type="evidence" value="ECO:0007669"/>
    <property type="project" value="UniProtKB-KW"/>
</dbReference>
<gene>
    <name evidence="2" type="ORF">NM203_17965</name>
</gene>
<keyword evidence="2" id="KW-0378">Hydrolase</keyword>
<feature type="domain" description="AB hydrolase-1" evidence="1">
    <location>
        <begin position="18"/>
        <end position="242"/>
    </location>
</feature>
<dbReference type="InterPro" id="IPR050228">
    <property type="entry name" value="Carboxylesterase_BioH"/>
</dbReference>
<proteinExistence type="predicted"/>
<comment type="caution">
    <text evidence="2">The sequence shown here is derived from an EMBL/GenBank/DDBJ whole genome shotgun (WGS) entry which is preliminary data.</text>
</comment>
<dbReference type="EMBL" id="JANDBD010000007">
    <property type="protein sequence ID" value="MCP9274078.1"/>
    <property type="molecule type" value="Genomic_DNA"/>
</dbReference>
<keyword evidence="3" id="KW-1185">Reference proteome</keyword>
<protein>
    <submittedName>
        <fullName evidence="2">Alpha/beta fold hydrolase</fullName>
    </submittedName>
</protein>
<dbReference type="Proteomes" id="UP001651690">
    <property type="component" value="Unassembled WGS sequence"/>
</dbReference>
<dbReference type="Pfam" id="PF12697">
    <property type="entry name" value="Abhydrolase_6"/>
    <property type="match status" value="1"/>
</dbReference>
<dbReference type="PANTHER" id="PTHR43194">
    <property type="entry name" value="HYDROLASE ALPHA/BETA FOLD FAMILY"/>
    <property type="match status" value="1"/>
</dbReference>
<dbReference type="Gene3D" id="3.40.50.1820">
    <property type="entry name" value="alpha/beta hydrolase"/>
    <property type="match status" value="1"/>
</dbReference>
<evidence type="ECO:0000259" key="1">
    <source>
        <dbReference type="Pfam" id="PF12697"/>
    </source>
</evidence>
<name>A0ABT1M4M2_9MYCO</name>
<dbReference type="PANTHER" id="PTHR43194:SF2">
    <property type="entry name" value="PEROXISOMAL MEMBRANE PROTEIN LPX1"/>
    <property type="match status" value="1"/>
</dbReference>
<reference evidence="2 3" key="1">
    <citation type="submission" date="2022-06" db="EMBL/GenBank/DDBJ databases">
        <title>Mycolicibacterium sp. CAU 1645 isolated from seawater.</title>
        <authorList>
            <person name="Kim W."/>
        </authorList>
    </citation>
    <scope>NUCLEOTIDE SEQUENCE [LARGE SCALE GENOMIC DNA]</scope>
    <source>
        <strain evidence="2 3">CAU 1645</strain>
    </source>
</reference>
<dbReference type="RefSeq" id="WP_255061425.1">
    <property type="nucleotide sequence ID" value="NZ_JANDBD010000007.1"/>
</dbReference>
<dbReference type="SUPFAM" id="SSF53474">
    <property type="entry name" value="alpha/beta-Hydrolases"/>
    <property type="match status" value="1"/>
</dbReference>
<dbReference type="InterPro" id="IPR029058">
    <property type="entry name" value="AB_hydrolase_fold"/>
</dbReference>
<accession>A0ABT1M4M2</accession>
<evidence type="ECO:0000313" key="2">
    <source>
        <dbReference type="EMBL" id="MCP9274078.1"/>
    </source>
</evidence>
<organism evidence="2 3">
    <name type="scientific">Mycolicibacterium arenosum</name>
    <dbReference type="NCBI Taxonomy" id="2952157"/>
    <lineage>
        <taxon>Bacteria</taxon>
        <taxon>Bacillati</taxon>
        <taxon>Actinomycetota</taxon>
        <taxon>Actinomycetes</taxon>
        <taxon>Mycobacteriales</taxon>
        <taxon>Mycobacteriaceae</taxon>
        <taxon>Mycolicibacterium</taxon>
    </lineage>
</organism>
<sequence length="260" mass="28387">MLEVIDKGAASDAHPTPLLFIHGAWHGAWCWDEHFLDFFADRGYRAVALSLRGHGSTPDAKAVRFASINDYVDDVESIASGLPTRPVVIGHSMGGFIVQTYLESHDAPAGILVASMPPHGARRFIPRMFQRRAGRAVRALTTGKSLQYFDSLDTVRTFFFSPTTPEADVVRYASRLCEESARISVDSLGLNLPKPALIKASLLVVGAEYDGCFSTDEVHVTAAAYGTEAVMFPMGHDVMLEPGWRDVAEHIDGWLVGRGL</sequence>
<dbReference type="InterPro" id="IPR000073">
    <property type="entry name" value="AB_hydrolase_1"/>
</dbReference>